<keyword evidence="6" id="KW-1185">Reference proteome</keyword>
<keyword evidence="4" id="KW-0653">Protein transport</keyword>
<dbReference type="Pfam" id="PF00514">
    <property type="entry name" value="Arm"/>
    <property type="match status" value="1"/>
</dbReference>
<reference evidence="5" key="1">
    <citation type="submission" date="2020-07" db="EMBL/GenBank/DDBJ databases">
        <title>Ethylene signaling mediates host invasion by parasitic plants.</title>
        <authorList>
            <person name="Yoshida S."/>
        </authorList>
    </citation>
    <scope>NUCLEOTIDE SEQUENCE</scope>
    <source>
        <strain evidence="5">Okayama</strain>
    </source>
</reference>
<comment type="caution">
    <text evidence="5">The sequence shown here is derived from an EMBL/GenBank/DDBJ whole genome shotgun (WGS) entry which is preliminary data.</text>
</comment>
<evidence type="ECO:0000256" key="2">
    <source>
        <dbReference type="ARBA" id="ARBA00022448"/>
    </source>
</evidence>
<keyword evidence="2" id="KW-0813">Transport</keyword>
<organism evidence="5 6">
    <name type="scientific">Phtheirospermum japonicum</name>
    <dbReference type="NCBI Taxonomy" id="374723"/>
    <lineage>
        <taxon>Eukaryota</taxon>
        <taxon>Viridiplantae</taxon>
        <taxon>Streptophyta</taxon>
        <taxon>Embryophyta</taxon>
        <taxon>Tracheophyta</taxon>
        <taxon>Spermatophyta</taxon>
        <taxon>Magnoliopsida</taxon>
        <taxon>eudicotyledons</taxon>
        <taxon>Gunneridae</taxon>
        <taxon>Pentapetalae</taxon>
        <taxon>asterids</taxon>
        <taxon>lamiids</taxon>
        <taxon>Lamiales</taxon>
        <taxon>Orobanchaceae</taxon>
        <taxon>Orobanchaceae incertae sedis</taxon>
        <taxon>Phtheirospermum</taxon>
    </lineage>
</organism>
<evidence type="ECO:0000313" key="5">
    <source>
        <dbReference type="EMBL" id="GFP82823.1"/>
    </source>
</evidence>
<sequence length="164" mass="18540">MLTLLNERSELSFLRVGMWDLSNFLEGKPNVPLEQLEPAIPILSSLILTNDEVVLKEVCWALLYLSQCGGEIGSAMYEAGMHTPLSMLLPTIRMVTSIVEEIKTLDEVWSAPNYCYRCGNVASILSFNENIEREVKFFIETEENNQMRGPRTGVLLESPLRRAT</sequence>
<name>A0A830BEY9_9LAMI</name>
<dbReference type="SUPFAM" id="SSF56300">
    <property type="entry name" value="Metallo-dependent phosphatases"/>
    <property type="match status" value="1"/>
</dbReference>
<dbReference type="PANTHER" id="PTHR23316">
    <property type="entry name" value="IMPORTIN ALPHA"/>
    <property type="match status" value="1"/>
</dbReference>
<dbReference type="SUPFAM" id="SSF48371">
    <property type="entry name" value="ARM repeat"/>
    <property type="match status" value="1"/>
</dbReference>
<comment type="similarity">
    <text evidence="1">Belongs to the importin alpha family.</text>
</comment>
<evidence type="ECO:0000313" key="6">
    <source>
        <dbReference type="Proteomes" id="UP000653305"/>
    </source>
</evidence>
<gene>
    <name evidence="5" type="ORF">PHJA_000425400</name>
</gene>
<proteinExistence type="inferred from homology"/>
<dbReference type="InterPro" id="IPR029052">
    <property type="entry name" value="Metallo-depent_PP-like"/>
</dbReference>
<evidence type="ECO:0000256" key="1">
    <source>
        <dbReference type="ARBA" id="ARBA00010394"/>
    </source>
</evidence>
<dbReference type="EMBL" id="BMAC01000053">
    <property type="protein sequence ID" value="GFP82823.1"/>
    <property type="molecule type" value="Genomic_DNA"/>
</dbReference>
<dbReference type="OrthoDB" id="927395at2759"/>
<accession>A0A830BEY9</accession>
<evidence type="ECO:0000256" key="3">
    <source>
        <dbReference type="ARBA" id="ARBA00022737"/>
    </source>
</evidence>
<dbReference type="GO" id="GO:0015031">
    <property type="term" value="P:protein transport"/>
    <property type="evidence" value="ECO:0007669"/>
    <property type="project" value="UniProtKB-KW"/>
</dbReference>
<protein>
    <submittedName>
        <fullName evidence="5">Importin subunit alpha</fullName>
    </submittedName>
</protein>
<dbReference type="InterPro" id="IPR011989">
    <property type="entry name" value="ARM-like"/>
</dbReference>
<dbReference type="Gene3D" id="1.25.10.10">
    <property type="entry name" value="Leucine-rich Repeat Variant"/>
    <property type="match status" value="1"/>
</dbReference>
<evidence type="ECO:0000256" key="4">
    <source>
        <dbReference type="ARBA" id="ARBA00022927"/>
    </source>
</evidence>
<dbReference type="AlphaFoldDB" id="A0A830BEY9"/>
<keyword evidence="3" id="KW-0677">Repeat</keyword>
<dbReference type="InterPro" id="IPR000225">
    <property type="entry name" value="Armadillo"/>
</dbReference>
<dbReference type="Proteomes" id="UP000653305">
    <property type="component" value="Unassembled WGS sequence"/>
</dbReference>
<dbReference type="InterPro" id="IPR016024">
    <property type="entry name" value="ARM-type_fold"/>
</dbReference>